<name>A0AAJ0M0Z8_9PEZI</name>
<proteinExistence type="predicted"/>
<comment type="caution">
    <text evidence="2">The sequence shown here is derived from an EMBL/GenBank/DDBJ whole genome shotgun (WGS) entry which is preliminary data.</text>
</comment>
<feature type="chain" id="PRO_5042519940" description="Cyanovirin-N domain-containing protein" evidence="1">
    <location>
        <begin position="17"/>
        <end position="200"/>
    </location>
</feature>
<reference evidence="2" key="2">
    <citation type="submission" date="2023-06" db="EMBL/GenBank/DDBJ databases">
        <authorList>
            <consortium name="Lawrence Berkeley National Laboratory"/>
            <person name="Mondo S.J."/>
            <person name="Hensen N."/>
            <person name="Bonometti L."/>
            <person name="Westerberg I."/>
            <person name="Brannstrom I.O."/>
            <person name="Guillou S."/>
            <person name="Cros-Aarteil S."/>
            <person name="Calhoun S."/>
            <person name="Haridas S."/>
            <person name="Kuo A."/>
            <person name="Pangilinan J."/>
            <person name="Riley R."/>
            <person name="Labutti K."/>
            <person name="Andreopoulos B."/>
            <person name="Lipzen A."/>
            <person name="Chen C."/>
            <person name="Yanf M."/>
            <person name="Daum C."/>
            <person name="Ng V."/>
            <person name="Clum A."/>
            <person name="Steindorff A."/>
            <person name="Ohm R."/>
            <person name="Martin F."/>
            <person name="Silar P."/>
            <person name="Natvig D."/>
            <person name="Lalanne C."/>
            <person name="Gautier V."/>
            <person name="Ament-Velasquez S.L."/>
            <person name="Kruys A."/>
            <person name="Hutchinson M.I."/>
            <person name="Powell A.J."/>
            <person name="Barry K."/>
            <person name="Miller A.N."/>
            <person name="Grigoriev I.V."/>
            <person name="Debuchy R."/>
            <person name="Gladieux P."/>
            <person name="Thoren M.H."/>
            <person name="Johannesson H."/>
        </authorList>
    </citation>
    <scope>NUCLEOTIDE SEQUENCE</scope>
    <source>
        <strain evidence="2">CBS 333.67</strain>
    </source>
</reference>
<evidence type="ECO:0000313" key="3">
    <source>
        <dbReference type="Proteomes" id="UP001273166"/>
    </source>
</evidence>
<dbReference type="Proteomes" id="UP001273166">
    <property type="component" value="Unassembled WGS sequence"/>
</dbReference>
<protein>
    <recommendedName>
        <fullName evidence="4">Cyanovirin-N domain-containing protein</fullName>
    </recommendedName>
</protein>
<dbReference type="EMBL" id="JAUDZG010000005">
    <property type="protein sequence ID" value="KAK3304893.1"/>
    <property type="molecule type" value="Genomic_DNA"/>
</dbReference>
<dbReference type="AlphaFoldDB" id="A0AAJ0M0Z8"/>
<evidence type="ECO:0000313" key="2">
    <source>
        <dbReference type="EMBL" id="KAK3304893.1"/>
    </source>
</evidence>
<evidence type="ECO:0000256" key="1">
    <source>
        <dbReference type="SAM" id="SignalP"/>
    </source>
</evidence>
<gene>
    <name evidence="2" type="ORF">B0T15DRAFT_255292</name>
</gene>
<sequence length="200" mass="21691">MKLIALFTVCMSLAVALDPARPETRVNHPRRRIARSNKLTLDYTTSISTPTDQRSKATLHQVPAELVQSAVRPRGESSNAPQMQRRQLTANDFFECTNPNPSPSSADCNVIVNQVLATSQDYLFDANTCITFSFGTCQAFFCSLCETLATSSSFIGSQLDTVAALCVDNGQAGTIVGEDVPQWDAGFVRTGQGLPTYDVC</sequence>
<organism evidence="2 3">
    <name type="scientific">Chaetomium strumarium</name>
    <dbReference type="NCBI Taxonomy" id="1170767"/>
    <lineage>
        <taxon>Eukaryota</taxon>
        <taxon>Fungi</taxon>
        <taxon>Dikarya</taxon>
        <taxon>Ascomycota</taxon>
        <taxon>Pezizomycotina</taxon>
        <taxon>Sordariomycetes</taxon>
        <taxon>Sordariomycetidae</taxon>
        <taxon>Sordariales</taxon>
        <taxon>Chaetomiaceae</taxon>
        <taxon>Chaetomium</taxon>
    </lineage>
</organism>
<keyword evidence="3" id="KW-1185">Reference proteome</keyword>
<keyword evidence="1" id="KW-0732">Signal</keyword>
<feature type="signal peptide" evidence="1">
    <location>
        <begin position="1"/>
        <end position="16"/>
    </location>
</feature>
<accession>A0AAJ0M0Z8</accession>
<reference evidence="2" key="1">
    <citation type="journal article" date="2023" name="Mol. Phylogenet. Evol.">
        <title>Genome-scale phylogeny and comparative genomics of the fungal order Sordariales.</title>
        <authorList>
            <person name="Hensen N."/>
            <person name="Bonometti L."/>
            <person name="Westerberg I."/>
            <person name="Brannstrom I.O."/>
            <person name="Guillou S."/>
            <person name="Cros-Aarteil S."/>
            <person name="Calhoun S."/>
            <person name="Haridas S."/>
            <person name="Kuo A."/>
            <person name="Mondo S."/>
            <person name="Pangilinan J."/>
            <person name="Riley R."/>
            <person name="LaButti K."/>
            <person name="Andreopoulos B."/>
            <person name="Lipzen A."/>
            <person name="Chen C."/>
            <person name="Yan M."/>
            <person name="Daum C."/>
            <person name="Ng V."/>
            <person name="Clum A."/>
            <person name="Steindorff A."/>
            <person name="Ohm R.A."/>
            <person name="Martin F."/>
            <person name="Silar P."/>
            <person name="Natvig D.O."/>
            <person name="Lalanne C."/>
            <person name="Gautier V."/>
            <person name="Ament-Velasquez S.L."/>
            <person name="Kruys A."/>
            <person name="Hutchinson M.I."/>
            <person name="Powell A.J."/>
            <person name="Barry K."/>
            <person name="Miller A.N."/>
            <person name="Grigoriev I.V."/>
            <person name="Debuchy R."/>
            <person name="Gladieux P."/>
            <person name="Hiltunen Thoren M."/>
            <person name="Johannesson H."/>
        </authorList>
    </citation>
    <scope>NUCLEOTIDE SEQUENCE</scope>
    <source>
        <strain evidence="2">CBS 333.67</strain>
    </source>
</reference>
<dbReference type="GeneID" id="87882066"/>
<evidence type="ECO:0008006" key="4">
    <source>
        <dbReference type="Google" id="ProtNLM"/>
    </source>
</evidence>
<dbReference type="RefSeq" id="XP_062720673.1">
    <property type="nucleotide sequence ID" value="XM_062863237.1"/>
</dbReference>